<dbReference type="AlphaFoldDB" id="A0A4V5NHV1"/>
<dbReference type="Proteomes" id="UP000309340">
    <property type="component" value="Unassembled WGS sequence"/>
</dbReference>
<evidence type="ECO:0000313" key="3">
    <source>
        <dbReference type="Proteomes" id="UP000309340"/>
    </source>
</evidence>
<evidence type="ECO:0000313" key="2">
    <source>
        <dbReference type="EMBL" id="TKA74519.1"/>
    </source>
</evidence>
<organism evidence="2 3">
    <name type="scientific">Friedmanniomyces simplex</name>
    <dbReference type="NCBI Taxonomy" id="329884"/>
    <lineage>
        <taxon>Eukaryota</taxon>
        <taxon>Fungi</taxon>
        <taxon>Dikarya</taxon>
        <taxon>Ascomycota</taxon>
        <taxon>Pezizomycotina</taxon>
        <taxon>Dothideomycetes</taxon>
        <taxon>Dothideomycetidae</taxon>
        <taxon>Mycosphaerellales</taxon>
        <taxon>Teratosphaeriaceae</taxon>
        <taxon>Friedmanniomyces</taxon>
    </lineage>
</organism>
<protein>
    <submittedName>
        <fullName evidence="2">Uncharacterized protein</fullName>
    </submittedName>
</protein>
<feature type="chain" id="PRO_5020576014" evidence="1">
    <location>
        <begin position="21"/>
        <end position="118"/>
    </location>
</feature>
<feature type="signal peptide" evidence="1">
    <location>
        <begin position="1"/>
        <end position="20"/>
    </location>
</feature>
<accession>A0A4V5NHV1</accession>
<keyword evidence="3" id="KW-1185">Reference proteome</keyword>
<reference evidence="2 3" key="1">
    <citation type="submission" date="2017-03" db="EMBL/GenBank/DDBJ databases">
        <title>Genomes of endolithic fungi from Antarctica.</title>
        <authorList>
            <person name="Coleine C."/>
            <person name="Masonjones S."/>
            <person name="Stajich J.E."/>
        </authorList>
    </citation>
    <scope>NUCLEOTIDE SEQUENCE [LARGE SCALE GENOMIC DNA]</scope>
    <source>
        <strain evidence="2 3">CCFEE 5184</strain>
    </source>
</reference>
<name>A0A4V5NHV1_9PEZI</name>
<proteinExistence type="predicted"/>
<dbReference type="EMBL" id="NAJQ01000223">
    <property type="protein sequence ID" value="TKA74519.1"/>
    <property type="molecule type" value="Genomic_DNA"/>
</dbReference>
<evidence type="ECO:0000256" key="1">
    <source>
        <dbReference type="SAM" id="SignalP"/>
    </source>
</evidence>
<sequence length="118" mass="11850">MTVHLVLLLLLLLLLLLQDATKPSSPANACASSAPAIPDCNAPHHRHPFPSAYPAFAADIMLLTFASRAFASSDGASGPLVSSTTSPMATTTAITASATAVAVATSAAFSEPLGSSLT</sequence>
<comment type="caution">
    <text evidence="2">The sequence shown here is derived from an EMBL/GenBank/DDBJ whole genome shotgun (WGS) entry which is preliminary data.</text>
</comment>
<keyword evidence="1" id="KW-0732">Signal</keyword>
<gene>
    <name evidence="2" type="ORF">B0A55_08046</name>
</gene>